<sequence length="689" mass="74916">MTAEPDREARTTGQTTTQRSVILFLKTFLSLPASRSITARTLIKLFLTSMKLMPVALAAQCFGMAAIDAVMRTKPEMFELLLVWSFFGFAQLIASLAFVRSLWRDARRVERVRLWIRRWTILASCAGLLWGAAGAVIMVPLAGVQQLVAVAVIVAVTFASWPVYSCWMPSLTAFTLLSLTPMTISVAAQYGVSQAIMALVLITVTGFILYSGRRLNEMLLSSILNDDENQRLVQRLKVEVNRTEAARLKTQHESERRAQFFAAANHDLRQPLQAMGIFLEMLKRRSTPQTLPIVEQLGRTSSTISTLVEQVLEVTRMEFGRLELHPEVIWLPELMEELSHDFTAIAAEKGLRFRVKSVPAAVCTDPLLLKRALKNLITNAIRYTDKPGAEVVVGARRLGSSRVSIGVYDAGPGLTTEDKARIFETFYRGSAGKKSTSEGFGLGLSIVKRICRQLGIEFSMGSKLGRGSVFRLVLNLTEGEQVEMLERSGAPAVINSRLGGTTALLEDNPFVNEALSAKLSLWGTDVVAAPAFSEDFVKRVQASAGKTGRLVLLTDYNLGAGELTGLEASTELSSRLGMNVPTVLLTAVAGDLIEADWTQARKKGKAGRMPEVLPQILQKPADDVALNSALVRAGRNAAYWRSEEPVESNLEAAEDPGGDEGKTDGGAASEGAASSSSGTPEPNEVVRGI</sequence>
<dbReference type="Gene3D" id="3.30.565.10">
    <property type="entry name" value="Histidine kinase-like ATPase, C-terminal domain"/>
    <property type="match status" value="1"/>
</dbReference>
<evidence type="ECO:0000256" key="4">
    <source>
        <dbReference type="ARBA" id="ARBA00022679"/>
    </source>
</evidence>
<proteinExistence type="predicted"/>
<evidence type="ECO:0000256" key="3">
    <source>
        <dbReference type="ARBA" id="ARBA00022553"/>
    </source>
</evidence>
<feature type="compositionally biased region" description="Low complexity" evidence="6">
    <location>
        <begin position="665"/>
        <end position="678"/>
    </location>
</feature>
<dbReference type="PRINTS" id="PR00344">
    <property type="entry name" value="BCTRLSENSOR"/>
</dbReference>
<dbReference type="InterPro" id="IPR004358">
    <property type="entry name" value="Sig_transdc_His_kin-like_C"/>
</dbReference>
<dbReference type="EMBL" id="ATCF01000012">
    <property type="protein sequence ID" value="EPD99810.1"/>
    <property type="molecule type" value="Genomic_DNA"/>
</dbReference>
<dbReference type="AlphaFoldDB" id="S3BK83"/>
<evidence type="ECO:0000256" key="1">
    <source>
        <dbReference type="ARBA" id="ARBA00000085"/>
    </source>
</evidence>
<reference evidence="9 10" key="1">
    <citation type="submission" date="2013-04" db="EMBL/GenBank/DDBJ databases">
        <title>The Genome Sequence of Sutterella wadsworthensis HGA0223.</title>
        <authorList>
            <consortium name="The Broad Institute Genomics Platform"/>
            <person name="Earl A."/>
            <person name="Ward D."/>
            <person name="Feldgarden M."/>
            <person name="Gevers D."/>
            <person name="Schmidt T.M."/>
            <person name="Dover J."/>
            <person name="Dai D."/>
            <person name="Walker B."/>
            <person name="Young S."/>
            <person name="Zeng Q."/>
            <person name="Gargeya S."/>
            <person name="Fitzgerald M."/>
            <person name="Haas B."/>
            <person name="Abouelleil A."/>
            <person name="Allen A.W."/>
            <person name="Alvarado L."/>
            <person name="Arachchi H.M."/>
            <person name="Berlin A.M."/>
            <person name="Chapman S.B."/>
            <person name="Gainer-Dewar J."/>
            <person name="Goldberg J."/>
            <person name="Griggs A."/>
            <person name="Gujja S."/>
            <person name="Hansen M."/>
            <person name="Howarth C."/>
            <person name="Imamovic A."/>
            <person name="Ireland A."/>
            <person name="Larimer J."/>
            <person name="McCowan C."/>
            <person name="Murphy C."/>
            <person name="Pearson M."/>
            <person name="Poon T.W."/>
            <person name="Priest M."/>
            <person name="Roberts A."/>
            <person name="Saif S."/>
            <person name="Shea T."/>
            <person name="Sisk P."/>
            <person name="Sykes S."/>
            <person name="Wortman J."/>
            <person name="Nusbaum C."/>
            <person name="Birren B."/>
        </authorList>
    </citation>
    <scope>NUCLEOTIDE SEQUENCE [LARGE SCALE GENOMIC DNA]</scope>
    <source>
        <strain evidence="9 10">HGA0223</strain>
    </source>
</reference>
<keyword evidence="7" id="KW-1133">Transmembrane helix</keyword>
<dbReference type="InterPro" id="IPR005467">
    <property type="entry name" value="His_kinase_dom"/>
</dbReference>
<evidence type="ECO:0000313" key="9">
    <source>
        <dbReference type="EMBL" id="EPD99810.1"/>
    </source>
</evidence>
<dbReference type="Gene3D" id="1.10.287.130">
    <property type="match status" value="1"/>
</dbReference>
<feature type="transmembrane region" description="Helical" evidence="7">
    <location>
        <begin position="147"/>
        <end position="164"/>
    </location>
</feature>
<dbReference type="InterPro" id="IPR003661">
    <property type="entry name" value="HisK_dim/P_dom"/>
</dbReference>
<dbReference type="SMART" id="SM00388">
    <property type="entry name" value="HisKA"/>
    <property type="match status" value="1"/>
</dbReference>
<dbReference type="PATRIC" id="fig|1203554.3.peg.600"/>
<feature type="region of interest" description="Disordered" evidence="6">
    <location>
        <begin position="642"/>
        <end position="689"/>
    </location>
</feature>
<dbReference type="RefSeq" id="WP_016473978.1">
    <property type="nucleotide sequence ID" value="NZ_KE150480.1"/>
</dbReference>
<accession>S3BK83</accession>
<dbReference type="SMART" id="SM00387">
    <property type="entry name" value="HATPase_c"/>
    <property type="match status" value="1"/>
</dbReference>
<keyword evidence="7" id="KW-0472">Membrane</keyword>
<evidence type="ECO:0000256" key="2">
    <source>
        <dbReference type="ARBA" id="ARBA00012438"/>
    </source>
</evidence>
<dbReference type="GO" id="GO:0009927">
    <property type="term" value="F:histidine phosphotransfer kinase activity"/>
    <property type="evidence" value="ECO:0007669"/>
    <property type="project" value="TreeGrafter"/>
</dbReference>
<dbReference type="CDD" id="cd00082">
    <property type="entry name" value="HisKA"/>
    <property type="match status" value="1"/>
</dbReference>
<dbReference type="InterPro" id="IPR036890">
    <property type="entry name" value="HATPase_C_sf"/>
</dbReference>
<keyword evidence="5" id="KW-0418">Kinase</keyword>
<dbReference type="Gene3D" id="3.40.50.2300">
    <property type="match status" value="1"/>
</dbReference>
<feature type="domain" description="Histidine kinase" evidence="8">
    <location>
        <begin position="263"/>
        <end position="478"/>
    </location>
</feature>
<keyword evidence="3" id="KW-0597">Phosphoprotein</keyword>
<dbReference type="GO" id="GO:0000155">
    <property type="term" value="F:phosphorelay sensor kinase activity"/>
    <property type="evidence" value="ECO:0007669"/>
    <property type="project" value="InterPro"/>
</dbReference>
<feature type="transmembrane region" description="Helical" evidence="7">
    <location>
        <begin position="52"/>
        <end position="71"/>
    </location>
</feature>
<feature type="transmembrane region" description="Helical" evidence="7">
    <location>
        <begin position="119"/>
        <end position="141"/>
    </location>
</feature>
<dbReference type="PANTHER" id="PTHR43047:SF72">
    <property type="entry name" value="OSMOSENSING HISTIDINE PROTEIN KINASE SLN1"/>
    <property type="match status" value="1"/>
</dbReference>
<evidence type="ECO:0000259" key="8">
    <source>
        <dbReference type="PROSITE" id="PS50109"/>
    </source>
</evidence>
<keyword evidence="10" id="KW-1185">Reference proteome</keyword>
<comment type="caution">
    <text evidence="9">The sequence shown here is derived from an EMBL/GenBank/DDBJ whole genome shotgun (WGS) entry which is preliminary data.</text>
</comment>
<dbReference type="HOGENOM" id="CLU_000445_114_75_4"/>
<keyword evidence="4" id="KW-0808">Transferase</keyword>
<dbReference type="CDD" id="cd00075">
    <property type="entry name" value="HATPase"/>
    <property type="match status" value="1"/>
</dbReference>
<dbReference type="Proteomes" id="UP000014400">
    <property type="component" value="Unassembled WGS sequence"/>
</dbReference>
<dbReference type="InterPro" id="IPR003594">
    <property type="entry name" value="HATPase_dom"/>
</dbReference>
<evidence type="ECO:0000313" key="10">
    <source>
        <dbReference type="Proteomes" id="UP000014400"/>
    </source>
</evidence>
<protein>
    <recommendedName>
        <fullName evidence="2">histidine kinase</fullName>
        <ecNumber evidence="2">2.7.13.3</ecNumber>
    </recommendedName>
</protein>
<dbReference type="SUPFAM" id="SSF55874">
    <property type="entry name" value="ATPase domain of HSP90 chaperone/DNA topoisomerase II/histidine kinase"/>
    <property type="match status" value="1"/>
</dbReference>
<dbReference type="GO" id="GO:0005886">
    <property type="term" value="C:plasma membrane"/>
    <property type="evidence" value="ECO:0007669"/>
    <property type="project" value="TreeGrafter"/>
</dbReference>
<dbReference type="PANTHER" id="PTHR43047">
    <property type="entry name" value="TWO-COMPONENT HISTIDINE PROTEIN KINASE"/>
    <property type="match status" value="1"/>
</dbReference>
<evidence type="ECO:0000256" key="7">
    <source>
        <dbReference type="SAM" id="Phobius"/>
    </source>
</evidence>
<gene>
    <name evidence="9" type="ORF">HMPREF1476_00614</name>
</gene>
<name>S3BK83_9BURK</name>
<dbReference type="Pfam" id="PF00512">
    <property type="entry name" value="HisKA"/>
    <property type="match status" value="1"/>
</dbReference>
<dbReference type="PROSITE" id="PS50109">
    <property type="entry name" value="HIS_KIN"/>
    <property type="match status" value="1"/>
</dbReference>
<comment type="catalytic activity">
    <reaction evidence="1">
        <text>ATP + protein L-histidine = ADP + protein N-phospho-L-histidine.</text>
        <dbReference type="EC" id="2.7.13.3"/>
    </reaction>
</comment>
<evidence type="ECO:0000256" key="6">
    <source>
        <dbReference type="SAM" id="MobiDB-lite"/>
    </source>
</evidence>
<dbReference type="SUPFAM" id="SSF47384">
    <property type="entry name" value="Homodimeric domain of signal transducing histidine kinase"/>
    <property type="match status" value="1"/>
</dbReference>
<dbReference type="STRING" id="1203554.HMPREF1476_00614"/>
<feature type="transmembrane region" description="Helical" evidence="7">
    <location>
        <begin position="77"/>
        <end position="99"/>
    </location>
</feature>
<keyword evidence="7" id="KW-0812">Transmembrane</keyword>
<feature type="transmembrane region" description="Helical" evidence="7">
    <location>
        <begin position="194"/>
        <end position="212"/>
    </location>
</feature>
<organism evidence="9 10">
    <name type="scientific">Sutterella wadsworthensis HGA0223</name>
    <dbReference type="NCBI Taxonomy" id="1203554"/>
    <lineage>
        <taxon>Bacteria</taxon>
        <taxon>Pseudomonadati</taxon>
        <taxon>Pseudomonadota</taxon>
        <taxon>Betaproteobacteria</taxon>
        <taxon>Burkholderiales</taxon>
        <taxon>Sutterellaceae</taxon>
        <taxon>Sutterella</taxon>
    </lineage>
</organism>
<evidence type="ECO:0000256" key="5">
    <source>
        <dbReference type="ARBA" id="ARBA00022777"/>
    </source>
</evidence>
<dbReference type="eggNOG" id="COG2205">
    <property type="taxonomic scope" value="Bacteria"/>
</dbReference>
<dbReference type="EC" id="2.7.13.3" evidence="2"/>
<dbReference type="Pfam" id="PF02518">
    <property type="entry name" value="HATPase_c"/>
    <property type="match status" value="1"/>
</dbReference>
<dbReference type="InterPro" id="IPR036097">
    <property type="entry name" value="HisK_dim/P_sf"/>
</dbReference>